<sequence length="54" mass="6224">MWRRARRSLFVVLISGLAPGIASCGQAVGWARQAWSFRKCFYCVMGGDFLVRRW</sequence>
<dbReference type="EMBL" id="LN609302">
    <property type="protein sequence ID" value="CEF53611.1"/>
    <property type="molecule type" value="Genomic_DNA"/>
</dbReference>
<dbReference type="Proteomes" id="UP000068250">
    <property type="component" value="Chromosome I"/>
</dbReference>
<keyword evidence="1" id="KW-0732">Signal</keyword>
<evidence type="ECO:0000313" key="3">
    <source>
        <dbReference type="Proteomes" id="UP000068250"/>
    </source>
</evidence>
<dbReference type="PATRIC" id="fig|431306.5.peg.263"/>
<feature type="chain" id="PRO_5006856469" evidence="1">
    <location>
        <begin position="25"/>
        <end position="54"/>
    </location>
</feature>
<dbReference type="AlphaFoldDB" id="A0A0U5F042"/>
<dbReference type="PROSITE" id="PS51257">
    <property type="entry name" value="PROKAR_LIPOPROTEIN"/>
    <property type="match status" value="1"/>
</dbReference>
<gene>
    <name evidence="2" type="ORF">AGA_312</name>
</gene>
<proteinExistence type="predicted"/>
<organism evidence="2 3">
    <name type="scientific">Acetobacter ghanensis</name>
    <dbReference type="NCBI Taxonomy" id="431306"/>
    <lineage>
        <taxon>Bacteria</taxon>
        <taxon>Pseudomonadati</taxon>
        <taxon>Pseudomonadota</taxon>
        <taxon>Alphaproteobacteria</taxon>
        <taxon>Acetobacterales</taxon>
        <taxon>Acetobacteraceae</taxon>
        <taxon>Acetobacter</taxon>
    </lineage>
</organism>
<name>A0A0U5F042_9PROT</name>
<feature type="signal peptide" evidence="1">
    <location>
        <begin position="1"/>
        <end position="24"/>
    </location>
</feature>
<reference evidence="3" key="1">
    <citation type="submission" date="2014-09" db="EMBL/GenBank/DDBJ databases">
        <authorList>
            <person name="Illeghems K.G."/>
        </authorList>
    </citation>
    <scope>NUCLEOTIDE SEQUENCE [LARGE SCALE GENOMIC DNA]</scope>
    <source>
        <strain evidence="3">LMG 23848T</strain>
    </source>
</reference>
<accession>A0A0U5F042</accession>
<evidence type="ECO:0000313" key="2">
    <source>
        <dbReference type="EMBL" id="CEF53611.1"/>
    </source>
</evidence>
<protein>
    <submittedName>
        <fullName evidence="2">Uncharacterized protein</fullName>
    </submittedName>
</protein>
<evidence type="ECO:0000256" key="1">
    <source>
        <dbReference type="SAM" id="SignalP"/>
    </source>
</evidence>